<name>A0ABM3BHF1_GOSHI</name>
<dbReference type="Gene3D" id="3.40.50.11320">
    <property type="match status" value="1"/>
</dbReference>
<evidence type="ECO:0000313" key="2">
    <source>
        <dbReference type="Proteomes" id="UP000818029"/>
    </source>
</evidence>
<reference evidence="3" key="1">
    <citation type="submission" date="2025-08" db="UniProtKB">
        <authorList>
            <consortium name="RefSeq"/>
        </authorList>
    </citation>
    <scope>IDENTIFICATION</scope>
</reference>
<dbReference type="GeneID" id="121227574"/>
<accession>A0ABM3BHF1</accession>
<organism evidence="2 3">
    <name type="scientific">Gossypium hirsutum</name>
    <name type="common">Upland cotton</name>
    <name type="synonym">Gossypium mexicanum</name>
    <dbReference type="NCBI Taxonomy" id="3635"/>
    <lineage>
        <taxon>Eukaryota</taxon>
        <taxon>Viridiplantae</taxon>
        <taxon>Streptophyta</taxon>
        <taxon>Embryophyta</taxon>
        <taxon>Tracheophyta</taxon>
        <taxon>Spermatophyta</taxon>
        <taxon>Magnoliopsida</taxon>
        <taxon>eudicotyledons</taxon>
        <taxon>Gunneridae</taxon>
        <taxon>Pentapetalae</taxon>
        <taxon>rosids</taxon>
        <taxon>malvids</taxon>
        <taxon>Malvales</taxon>
        <taxon>Malvaceae</taxon>
        <taxon>Malvoideae</taxon>
        <taxon>Gossypium</taxon>
    </lineage>
</organism>
<sequence>MELTARMKPVLFSASVKPPIDKGNPSQVAESGSWLAWLQSVDVLACCIEPQDGKMEADEIDALPGQPDGVDFDQYAGYVTVDQKAGRALFYYFVESPRNSCLIILDLWSMEARMFVMGYGAMSELGPFRVNSDGQTLFRNDFAWNNVGNGLRMSITYGNMIILDTCLNSDETYKGIHKYCDFANDTASENALISLRDKDGVCRLLRPGFIERVKAWVKKGWHAWYSEKEVGGYVVEYEGGLALVTVRGAGHWSQATSHNVH</sequence>
<keyword evidence="2" id="KW-1185">Reference proteome</keyword>
<dbReference type="Proteomes" id="UP000818029">
    <property type="component" value="Unplaced"/>
</dbReference>
<dbReference type="SUPFAM" id="SSF53474">
    <property type="entry name" value="alpha/beta-Hydrolases"/>
    <property type="match status" value="2"/>
</dbReference>
<dbReference type="Gene3D" id="3.40.50.1820">
    <property type="entry name" value="alpha/beta hydrolase"/>
    <property type="match status" value="1"/>
</dbReference>
<dbReference type="InterPro" id="IPR001563">
    <property type="entry name" value="Peptidase_S10"/>
</dbReference>
<gene>
    <name evidence="3" type="primary">LOC121227574</name>
</gene>
<protein>
    <submittedName>
        <fullName evidence="3">Serine carboxypeptidase 1-like</fullName>
    </submittedName>
</protein>
<dbReference type="Pfam" id="PF00450">
    <property type="entry name" value="Peptidase_S10"/>
    <property type="match status" value="2"/>
</dbReference>
<dbReference type="InterPro" id="IPR029058">
    <property type="entry name" value="AB_hydrolase_fold"/>
</dbReference>
<comment type="similarity">
    <text evidence="1">Belongs to the peptidase S10 family.</text>
</comment>
<evidence type="ECO:0000256" key="1">
    <source>
        <dbReference type="ARBA" id="ARBA00009431"/>
    </source>
</evidence>
<dbReference type="PANTHER" id="PTHR11802:SF470">
    <property type="entry name" value="CARBOXYPEPTIDASE"/>
    <property type="match status" value="1"/>
</dbReference>
<dbReference type="RefSeq" id="XP_040966488.1">
    <property type="nucleotide sequence ID" value="XM_041110554.1"/>
</dbReference>
<proteinExistence type="inferred from homology"/>
<evidence type="ECO:0000313" key="3">
    <source>
        <dbReference type="RefSeq" id="XP_040966488.1"/>
    </source>
</evidence>
<dbReference type="PANTHER" id="PTHR11802">
    <property type="entry name" value="SERINE PROTEASE FAMILY S10 SERINE CARBOXYPEPTIDASE"/>
    <property type="match status" value="1"/>
</dbReference>